<evidence type="ECO:0000256" key="1">
    <source>
        <dbReference type="ARBA" id="ARBA00024336"/>
    </source>
</evidence>
<dbReference type="InterPro" id="IPR045669">
    <property type="entry name" value="FHIP_C"/>
</dbReference>
<dbReference type="PANTHER" id="PTHR21705:SF12">
    <property type="entry name" value="FHF COMPLEX SUBUNIT HOOK-INTERACTING PROTEIN C-TERMINAL DOMAIN-CONTAINING PROTEIN"/>
    <property type="match status" value="1"/>
</dbReference>
<evidence type="ECO:0000259" key="3">
    <source>
        <dbReference type="Pfam" id="PF19314"/>
    </source>
</evidence>
<feature type="compositionally biased region" description="Low complexity" evidence="2">
    <location>
        <begin position="516"/>
        <end position="529"/>
    </location>
</feature>
<dbReference type="Pfam" id="PF19314">
    <property type="entry name" value="DUF5917"/>
    <property type="match status" value="1"/>
</dbReference>
<feature type="region of interest" description="Disordered" evidence="2">
    <location>
        <begin position="516"/>
        <end position="537"/>
    </location>
</feature>
<sequence length="680" mass="76656">MLRVLVEDTAEAPTGSTLTPCLEYIIQEKILVLLVSFAWSDRPLGIRQYVYMFLSKVLQHLHHSYLHQMKIHKPLQAMIKATCEKKASPYENQEIEFLSIVCEKIREDVTIILLYIEPLTLTGDSSPGFTPDLSGASTPRQNRLSLSEDAASTSSDTSTMTPTPDDEAKPTKIGSKFPLVEALLNLCHSSDNHISAQAHSCLLTLTSLQEARSSEAVAKHTLLSHYIASRLITTAEIIPLDTEPSLVEDILLEEKERIELSSSDSEGEDEFIGDFPGKREVTEHLRWLVLFDKLIGGCDSHLGSSICSIIRELFYEGFMSSFYLSHDDDDVLSLFTALITKMLLVISSTLLSNSLISWLIDDVEESENDESPRKILLRRCICSSHHLQIQSLRLLQVMLEKPGSLAVQVLALNYVCTRGYFDSSAAEHQQNSWSDEEDERYKQREEEISTPGSLPISRTLAPSNINKIVKKFLCLVPEEVRSTSNEDFDSYKMDALRLYRDVCRRTPYHTWPREAVSMESSSDASSTASKESKAEAEGSCGFVEGPFLSMILDFLQELPEQDYDVNLQVTSLVSSLALLPHPHLHEFLLNPTISLNSGVRTPYTVLSSVLSRIYDPIVSREDFRNYLKVTRFQLLGTMEHLEYERNDDDLKFEALIVLEEFIKELAAIAYAKYTCEGNLP</sequence>
<name>A0A5N5SUD4_9CRUS</name>
<dbReference type="AlphaFoldDB" id="A0A5N5SUD4"/>
<organism evidence="4 5">
    <name type="scientific">Armadillidium nasatum</name>
    <dbReference type="NCBI Taxonomy" id="96803"/>
    <lineage>
        <taxon>Eukaryota</taxon>
        <taxon>Metazoa</taxon>
        <taxon>Ecdysozoa</taxon>
        <taxon>Arthropoda</taxon>
        <taxon>Crustacea</taxon>
        <taxon>Multicrustacea</taxon>
        <taxon>Malacostraca</taxon>
        <taxon>Eumalacostraca</taxon>
        <taxon>Peracarida</taxon>
        <taxon>Isopoda</taxon>
        <taxon>Oniscidea</taxon>
        <taxon>Crinocheta</taxon>
        <taxon>Armadillidiidae</taxon>
        <taxon>Armadillidium</taxon>
    </lineage>
</organism>
<protein>
    <recommendedName>
        <fullName evidence="3">FHF complex subunit HOOK-interacting protein C-terminal domain-containing protein</fullName>
    </recommendedName>
</protein>
<feature type="compositionally biased region" description="Low complexity" evidence="2">
    <location>
        <begin position="144"/>
        <end position="163"/>
    </location>
</feature>
<proteinExistence type="inferred from homology"/>
<feature type="region of interest" description="Disordered" evidence="2">
    <location>
        <begin position="428"/>
        <end position="456"/>
    </location>
</feature>
<evidence type="ECO:0000256" key="2">
    <source>
        <dbReference type="SAM" id="MobiDB-lite"/>
    </source>
</evidence>
<gene>
    <name evidence="4" type="ORF">Anas_09440</name>
</gene>
<dbReference type="Pfam" id="PF10257">
    <property type="entry name" value="RAI16-like"/>
    <property type="match status" value="1"/>
</dbReference>
<comment type="similarity">
    <text evidence="1">Belongs to the FHIP family.</text>
</comment>
<keyword evidence="5" id="KW-1185">Reference proteome</keyword>
<dbReference type="EMBL" id="SEYY01019863">
    <property type="protein sequence ID" value="KAB7497833.1"/>
    <property type="molecule type" value="Genomic_DNA"/>
</dbReference>
<feature type="domain" description="FHF complex subunit HOOK-interacting protein C-terminal" evidence="3">
    <location>
        <begin position="544"/>
        <end position="636"/>
    </location>
</feature>
<dbReference type="InterPro" id="IPR045668">
    <property type="entry name" value="FHIP_KELAA_motif"/>
</dbReference>
<dbReference type="InterPro" id="IPR019384">
    <property type="entry name" value="FHIP"/>
</dbReference>
<dbReference type="Pfam" id="PF19311">
    <property type="entry name" value="KELAA"/>
    <property type="match status" value="1"/>
</dbReference>
<dbReference type="OrthoDB" id="5350595at2759"/>
<dbReference type="PANTHER" id="PTHR21705">
    <property type="entry name" value="RAI16 PROTEIN-RELATED"/>
    <property type="match status" value="1"/>
</dbReference>
<evidence type="ECO:0000313" key="5">
    <source>
        <dbReference type="Proteomes" id="UP000326759"/>
    </source>
</evidence>
<accession>A0A5N5SUD4</accession>
<feature type="region of interest" description="Disordered" evidence="2">
    <location>
        <begin position="127"/>
        <end position="172"/>
    </location>
</feature>
<dbReference type="Proteomes" id="UP000326759">
    <property type="component" value="Unassembled WGS sequence"/>
</dbReference>
<comment type="caution">
    <text evidence="4">The sequence shown here is derived from an EMBL/GenBank/DDBJ whole genome shotgun (WGS) entry which is preliminary data.</text>
</comment>
<reference evidence="4 5" key="1">
    <citation type="journal article" date="2019" name="PLoS Biol.">
        <title>Sex chromosomes control vertical transmission of feminizing Wolbachia symbionts in an isopod.</title>
        <authorList>
            <person name="Becking T."/>
            <person name="Chebbi M.A."/>
            <person name="Giraud I."/>
            <person name="Moumen B."/>
            <person name="Laverre T."/>
            <person name="Caubet Y."/>
            <person name="Peccoud J."/>
            <person name="Gilbert C."/>
            <person name="Cordaux R."/>
        </authorList>
    </citation>
    <scope>NUCLEOTIDE SEQUENCE [LARGE SCALE GENOMIC DNA]</scope>
    <source>
        <strain evidence="4">ANa2</strain>
        <tissue evidence="4">Whole body excluding digestive tract and cuticle</tissue>
    </source>
</reference>
<evidence type="ECO:0000313" key="4">
    <source>
        <dbReference type="EMBL" id="KAB7497833.1"/>
    </source>
</evidence>